<proteinExistence type="predicted"/>
<sequence length="239" mass="24973">MSATNQQEDTMEPATLNEPRSLLDVPPAMPRPAAKILTEAAPVVSLAQQIGGRIDALAAKEAAKIAEWQEANLDGADHETLARLDADRKAIRAEIEGLEGARDALHRREAAETARAERAALEAKGAEAAAAFDAFAAEGATELGGVVSAVQALTGVLSRLEALPLAGQLPMETRINLRDRITATLGFAFRGLLAIPSPTVMPDCPFTRFAADARADLARVGLPMPAPTIAAGEGKQPCA</sequence>
<name>A0ABZ0PCH7_9PROT</name>
<evidence type="ECO:0000256" key="2">
    <source>
        <dbReference type="SAM" id="MobiDB-lite"/>
    </source>
</evidence>
<gene>
    <name evidence="3" type="ORF">R9Z33_13360</name>
</gene>
<evidence type="ECO:0000313" key="3">
    <source>
        <dbReference type="EMBL" id="WPB83093.1"/>
    </source>
</evidence>
<feature type="region of interest" description="Disordered" evidence="2">
    <location>
        <begin position="1"/>
        <end position="27"/>
    </location>
</feature>
<dbReference type="RefSeq" id="WP_318647075.1">
    <property type="nucleotide sequence ID" value="NZ_CP137852.1"/>
</dbReference>
<evidence type="ECO:0000256" key="1">
    <source>
        <dbReference type="SAM" id="Coils"/>
    </source>
</evidence>
<keyword evidence="1" id="KW-0175">Coiled coil</keyword>
<keyword evidence="4" id="KW-1185">Reference proteome</keyword>
<accession>A0ABZ0PCH7</accession>
<dbReference type="Proteomes" id="UP001305521">
    <property type="component" value="Chromosome"/>
</dbReference>
<evidence type="ECO:0000313" key="4">
    <source>
        <dbReference type="Proteomes" id="UP001305521"/>
    </source>
</evidence>
<feature type="coiled-coil region" evidence="1">
    <location>
        <begin position="81"/>
        <end position="108"/>
    </location>
</feature>
<protein>
    <submittedName>
        <fullName evidence="3">Uncharacterized protein</fullName>
    </submittedName>
</protein>
<organism evidence="3 4">
    <name type="scientific">Sediminicoccus rosea</name>
    <dbReference type="NCBI Taxonomy" id="1225128"/>
    <lineage>
        <taxon>Bacteria</taxon>
        <taxon>Pseudomonadati</taxon>
        <taxon>Pseudomonadota</taxon>
        <taxon>Alphaproteobacteria</taxon>
        <taxon>Acetobacterales</taxon>
        <taxon>Roseomonadaceae</taxon>
        <taxon>Sediminicoccus</taxon>
    </lineage>
</organism>
<reference evidence="3 4" key="1">
    <citation type="submission" date="2023-11" db="EMBL/GenBank/DDBJ databases">
        <title>Arctic aerobic anoxygenic photoheterotroph Sediminicoccus rosea KRV36 adapts its photosynthesis to long days of polar summer.</title>
        <authorList>
            <person name="Tomasch J."/>
            <person name="Kopejtka K."/>
            <person name="Bily T."/>
            <person name="Gardiner A.T."/>
            <person name="Gardian Z."/>
            <person name="Shivaramu S."/>
            <person name="Koblizek M."/>
            <person name="Engelhardt F."/>
            <person name="Kaftan D."/>
        </authorList>
    </citation>
    <scope>NUCLEOTIDE SEQUENCE [LARGE SCALE GENOMIC DNA]</scope>
    <source>
        <strain evidence="3 4">R-30</strain>
    </source>
</reference>
<dbReference type="EMBL" id="CP137852">
    <property type="protein sequence ID" value="WPB83093.1"/>
    <property type="molecule type" value="Genomic_DNA"/>
</dbReference>